<comment type="caution">
    <text evidence="4">The sequence shown here is derived from an EMBL/GenBank/DDBJ whole genome shotgun (WGS) entry which is preliminary data.</text>
</comment>
<evidence type="ECO:0000259" key="2">
    <source>
        <dbReference type="Pfam" id="PF18165"/>
    </source>
</evidence>
<evidence type="ECO:0000313" key="4">
    <source>
        <dbReference type="EMBL" id="KAA1189260.1"/>
    </source>
</evidence>
<organism evidence="4 5">
    <name type="scientific">Pseudohalioglobus sediminis</name>
    <dbReference type="NCBI Taxonomy" id="2606449"/>
    <lineage>
        <taxon>Bacteria</taxon>
        <taxon>Pseudomonadati</taxon>
        <taxon>Pseudomonadota</taxon>
        <taxon>Gammaproteobacteria</taxon>
        <taxon>Cellvibrionales</taxon>
        <taxon>Halieaceae</taxon>
        <taxon>Pseudohalioglobus</taxon>
    </lineage>
</organism>
<dbReference type="InterPro" id="IPR040556">
    <property type="entry name" value="pP_pnuc_1"/>
</dbReference>
<keyword evidence="5" id="KW-1185">Reference proteome</keyword>
<reference evidence="4 5" key="1">
    <citation type="submission" date="2019-09" db="EMBL/GenBank/DDBJ databases">
        <authorList>
            <person name="Chen X.-Y."/>
        </authorList>
    </citation>
    <scope>NUCLEOTIDE SEQUENCE [LARGE SCALE GENOMIC DNA]</scope>
    <source>
        <strain evidence="4 5">NY5</strain>
    </source>
</reference>
<accession>A0A5B0WQE3</accession>
<feature type="region of interest" description="Disordered" evidence="1">
    <location>
        <begin position="258"/>
        <end position="277"/>
    </location>
</feature>
<dbReference type="Pfam" id="PF18165">
    <property type="entry name" value="pP_pnuc_1"/>
    <property type="match status" value="1"/>
</dbReference>
<sequence length="277" mass="31817">MKLKKLISLDFVREFESLLETDFERKLLVNSLRNYASHGNPLRFHNFAFSMRELVLHLIERRASSKKVLDACWYARESPDREVTRRQQLKYCAQANLADEYLGDDTVDAINANIAEFLSEFRFFNKFTHITEKHLEPCPKRFFEDAKYIVSLSSECLGRISDLEQLVIGRIEELVHKSVVTTALEAVPEELSLLANHVFVDFTEVEEIVCDAIDHEIIHVTAHGFVHVSQEYGSKHDGCTINESYPFELALTAPVTNPEDLTPSADELTIDTSSWYE</sequence>
<name>A0A5B0WQE3_9GAMM</name>
<evidence type="ECO:0000259" key="3">
    <source>
        <dbReference type="Pfam" id="PF18166"/>
    </source>
</evidence>
<protein>
    <submittedName>
        <fullName evidence="4">Uncharacterized protein</fullName>
    </submittedName>
</protein>
<proteinExistence type="predicted"/>
<evidence type="ECO:0000313" key="5">
    <source>
        <dbReference type="Proteomes" id="UP000323708"/>
    </source>
</evidence>
<evidence type="ECO:0000256" key="1">
    <source>
        <dbReference type="SAM" id="MobiDB-lite"/>
    </source>
</evidence>
<gene>
    <name evidence="4" type="ORF">F0M18_16445</name>
</gene>
<dbReference type="Proteomes" id="UP000323708">
    <property type="component" value="Unassembled WGS sequence"/>
</dbReference>
<feature type="domain" description="Predicted pPIWI-associating nuclease" evidence="2">
    <location>
        <begin position="17"/>
        <end position="149"/>
    </location>
</feature>
<dbReference type="Pfam" id="PF18166">
    <property type="entry name" value="pP_pnuc_2"/>
    <property type="match status" value="1"/>
</dbReference>
<dbReference type="InterPro" id="IPR041584">
    <property type="entry name" value="Put_pPIWI_pnuc_2"/>
</dbReference>
<dbReference type="AlphaFoldDB" id="A0A5B0WQE3"/>
<dbReference type="EMBL" id="VTUX01000008">
    <property type="protein sequence ID" value="KAA1189260.1"/>
    <property type="molecule type" value="Genomic_DNA"/>
</dbReference>
<dbReference type="RefSeq" id="WP_149612558.1">
    <property type="nucleotide sequence ID" value="NZ_VTUX01000008.1"/>
</dbReference>
<feature type="domain" description="Predicted pPIWI-associating nuclease group 2" evidence="3">
    <location>
        <begin position="161"/>
        <end position="276"/>
    </location>
</feature>